<evidence type="ECO:0000256" key="4">
    <source>
        <dbReference type="ARBA" id="ARBA00022833"/>
    </source>
</evidence>
<dbReference type="GO" id="GO:0009231">
    <property type="term" value="P:riboflavin biosynthetic process"/>
    <property type="evidence" value="ECO:0007669"/>
    <property type="project" value="TreeGrafter"/>
</dbReference>
<proteinExistence type="predicted"/>
<gene>
    <name evidence="6" type="ORF">LCGC14_0467680</name>
</gene>
<evidence type="ECO:0000256" key="3">
    <source>
        <dbReference type="ARBA" id="ARBA00022801"/>
    </source>
</evidence>
<dbReference type="GO" id="GO:0046872">
    <property type="term" value="F:metal ion binding"/>
    <property type="evidence" value="ECO:0007669"/>
    <property type="project" value="UniProtKB-KW"/>
</dbReference>
<sequence>MGRIANEHAHGPRGHGADFERAHTMTPDLSEDVQMQFLRPGQLEAAAREFPVVYVPFGLIEWHGRHLPLGNDALKAHGILVKTAELVGGVVYPPVFFHEGFDQAILVPVLTTLFEKLKVTGFRVIIGVSGHNVPAQIDMINSALAPVVADGTVAGIGLWEVTLSECEESATDHAAKWETSNMMYFYPHLVDMAELGDEPLAPDMGPPDGIGGLDPREHASAAVGKLNIELASTAIGQKACELLESLPEDCREFNLPAMSPEHWWCV</sequence>
<comment type="caution">
    <text evidence="6">The sequence shown here is derived from an EMBL/GenBank/DDBJ whole genome shotgun (WGS) entry which is preliminary data.</text>
</comment>
<keyword evidence="2" id="KW-0479">Metal-binding</keyword>
<dbReference type="Pfam" id="PF02633">
    <property type="entry name" value="Creatininase"/>
    <property type="match status" value="1"/>
</dbReference>
<dbReference type="PANTHER" id="PTHR35005">
    <property type="entry name" value="3-DEHYDRO-SCYLLO-INOSOSE HYDROLASE"/>
    <property type="match status" value="1"/>
</dbReference>
<dbReference type="GO" id="GO:0016811">
    <property type="term" value="F:hydrolase activity, acting on carbon-nitrogen (but not peptide) bonds, in linear amides"/>
    <property type="evidence" value="ECO:0007669"/>
    <property type="project" value="TreeGrafter"/>
</dbReference>
<name>A0A0F9VM45_9ZZZZ</name>
<organism evidence="6">
    <name type="scientific">marine sediment metagenome</name>
    <dbReference type="NCBI Taxonomy" id="412755"/>
    <lineage>
        <taxon>unclassified sequences</taxon>
        <taxon>metagenomes</taxon>
        <taxon>ecological metagenomes</taxon>
    </lineage>
</organism>
<protein>
    <recommendedName>
        <fullName evidence="7">Creatininase family protein</fullName>
    </recommendedName>
</protein>
<accession>A0A0F9VM45</accession>
<comment type="cofactor">
    <cofactor evidence="1">
        <name>Zn(2+)</name>
        <dbReference type="ChEBI" id="CHEBI:29105"/>
    </cofactor>
</comment>
<keyword evidence="4" id="KW-0862">Zinc</keyword>
<dbReference type="SUPFAM" id="SSF102215">
    <property type="entry name" value="Creatininase"/>
    <property type="match status" value="1"/>
</dbReference>
<evidence type="ECO:0000256" key="2">
    <source>
        <dbReference type="ARBA" id="ARBA00022723"/>
    </source>
</evidence>
<dbReference type="Gene3D" id="3.40.50.10310">
    <property type="entry name" value="Creatininase"/>
    <property type="match status" value="1"/>
</dbReference>
<evidence type="ECO:0000313" key="6">
    <source>
        <dbReference type="EMBL" id="KKN66828.1"/>
    </source>
</evidence>
<dbReference type="PANTHER" id="PTHR35005:SF1">
    <property type="entry name" value="2-AMINO-5-FORMYLAMINO-6-RIBOSYLAMINOPYRIMIDIN-4(3H)-ONE 5'-MONOPHOSPHATE DEFORMYLASE"/>
    <property type="match status" value="1"/>
</dbReference>
<evidence type="ECO:0000256" key="5">
    <source>
        <dbReference type="SAM" id="MobiDB-lite"/>
    </source>
</evidence>
<feature type="region of interest" description="Disordered" evidence="5">
    <location>
        <begin position="1"/>
        <end position="20"/>
    </location>
</feature>
<dbReference type="InterPro" id="IPR024087">
    <property type="entry name" value="Creatininase-like_sf"/>
</dbReference>
<dbReference type="InterPro" id="IPR003785">
    <property type="entry name" value="Creatininase/forma_Hydrolase"/>
</dbReference>
<evidence type="ECO:0000256" key="1">
    <source>
        <dbReference type="ARBA" id="ARBA00001947"/>
    </source>
</evidence>
<evidence type="ECO:0008006" key="7">
    <source>
        <dbReference type="Google" id="ProtNLM"/>
    </source>
</evidence>
<reference evidence="6" key="1">
    <citation type="journal article" date="2015" name="Nature">
        <title>Complex archaea that bridge the gap between prokaryotes and eukaryotes.</title>
        <authorList>
            <person name="Spang A."/>
            <person name="Saw J.H."/>
            <person name="Jorgensen S.L."/>
            <person name="Zaremba-Niedzwiedzka K."/>
            <person name="Martijn J."/>
            <person name="Lind A.E."/>
            <person name="van Eijk R."/>
            <person name="Schleper C."/>
            <person name="Guy L."/>
            <person name="Ettema T.J."/>
        </authorList>
    </citation>
    <scope>NUCLEOTIDE SEQUENCE</scope>
</reference>
<keyword evidence="3" id="KW-0378">Hydrolase</keyword>
<dbReference type="AlphaFoldDB" id="A0A0F9VM45"/>
<dbReference type="EMBL" id="LAZR01000489">
    <property type="protein sequence ID" value="KKN66828.1"/>
    <property type="molecule type" value="Genomic_DNA"/>
</dbReference>